<accession>A0A4U8Z358</accession>
<gene>
    <name evidence="2" type="ORF">MPC4_160044</name>
    <name evidence="1" type="ORF">MTUNDRAET4_2909</name>
</gene>
<dbReference type="EMBL" id="CABFMQ020000068">
    <property type="protein sequence ID" value="VTZ49394.1"/>
    <property type="molecule type" value="Genomic_DNA"/>
</dbReference>
<keyword evidence="4" id="KW-1185">Reference proteome</keyword>
<evidence type="ECO:0000313" key="4">
    <source>
        <dbReference type="Proteomes" id="UP000485880"/>
    </source>
</evidence>
<dbReference type="SUPFAM" id="SSF55486">
    <property type="entry name" value="Metalloproteases ('zincins'), catalytic domain"/>
    <property type="match status" value="1"/>
</dbReference>
<dbReference type="Proteomes" id="UP000485880">
    <property type="component" value="Unassembled WGS sequence"/>
</dbReference>
<dbReference type="EMBL" id="LR536450">
    <property type="protein sequence ID" value="VFU09796.1"/>
    <property type="molecule type" value="Genomic_DNA"/>
</dbReference>
<dbReference type="GO" id="GO:0008237">
    <property type="term" value="F:metallopeptidase activity"/>
    <property type="evidence" value="ECO:0007669"/>
    <property type="project" value="InterPro"/>
</dbReference>
<dbReference type="InterPro" id="IPR024079">
    <property type="entry name" value="MetalloPept_cat_dom_sf"/>
</dbReference>
<reference evidence="1 3" key="1">
    <citation type="submission" date="2019-03" db="EMBL/GenBank/DDBJ databases">
        <authorList>
            <person name="Kox A.R. M."/>
        </authorList>
    </citation>
    <scope>NUCLEOTIDE SEQUENCE [LARGE SCALE GENOMIC DNA]</scope>
    <source>
        <strain evidence="1">MTUNDRAET4 annotated genome</strain>
    </source>
</reference>
<protein>
    <submittedName>
        <fullName evidence="1">Uncharacterized protein</fullName>
    </submittedName>
</protein>
<evidence type="ECO:0000313" key="1">
    <source>
        <dbReference type="EMBL" id="VFU09796.1"/>
    </source>
</evidence>
<reference evidence="2 4" key="2">
    <citation type="submission" date="2019-05" db="EMBL/GenBank/DDBJ databases">
        <authorList>
            <person name="Farhan Ul Haque M."/>
        </authorList>
    </citation>
    <scope>NUCLEOTIDE SEQUENCE [LARGE SCALE GENOMIC DNA]</scope>
    <source>
        <strain evidence="2">2</strain>
    </source>
</reference>
<dbReference type="AlphaFoldDB" id="A0A4U8Z358"/>
<proteinExistence type="predicted"/>
<dbReference type="Proteomes" id="UP000294360">
    <property type="component" value="Chromosome"/>
</dbReference>
<name>A0A4U8Z358_METTU</name>
<dbReference type="RefSeq" id="WP_134490286.1">
    <property type="nucleotide sequence ID" value="NZ_CABFMQ020000068.1"/>
</dbReference>
<dbReference type="KEGG" id="mtun:MTUNDRAET4_2909"/>
<organism evidence="1 3">
    <name type="scientific">Methylocella tundrae</name>
    <dbReference type="NCBI Taxonomy" id="227605"/>
    <lineage>
        <taxon>Bacteria</taxon>
        <taxon>Pseudomonadati</taxon>
        <taxon>Pseudomonadota</taxon>
        <taxon>Alphaproteobacteria</taxon>
        <taxon>Hyphomicrobiales</taxon>
        <taxon>Beijerinckiaceae</taxon>
        <taxon>Methylocella</taxon>
    </lineage>
</organism>
<dbReference type="Gene3D" id="3.40.390.10">
    <property type="entry name" value="Collagenase (Catalytic Domain)"/>
    <property type="match status" value="1"/>
</dbReference>
<evidence type="ECO:0000313" key="3">
    <source>
        <dbReference type="Proteomes" id="UP000294360"/>
    </source>
</evidence>
<evidence type="ECO:0000313" key="2">
    <source>
        <dbReference type="EMBL" id="VTZ49394.1"/>
    </source>
</evidence>
<sequence length="213" mass="23486">MTPKEKALGNVPEAQRWVGASINALNAVIGFNGRRSEIANLSQFKALQTHFHVELGPAPSTLDQLLSLLPFVDEADPTLRILIEIRFRYFDILSALGKASSAFTDAPAGGGDEDTGMAPAFVPQKRDGTFRITPYYLSIGALSQVHCLVHESAHFVSDAFQDFAYRDRSGAESDDPDKYKKLPVQFAIRNADSYAYFALQMAKGIDRILSRDE</sequence>